<evidence type="ECO:0000313" key="6">
    <source>
        <dbReference type="Proteomes" id="UP000623129"/>
    </source>
</evidence>
<comment type="caution">
    <text evidence="5">The sequence shown here is derived from an EMBL/GenBank/DDBJ whole genome shotgun (WGS) entry which is preliminary data.</text>
</comment>
<dbReference type="PROSITE" id="PS50985">
    <property type="entry name" value="GRAS"/>
    <property type="match status" value="1"/>
</dbReference>
<protein>
    <submittedName>
        <fullName evidence="5">Protein MONOCULM 1-like protein</fullName>
    </submittedName>
</protein>
<evidence type="ECO:0000256" key="4">
    <source>
        <dbReference type="SAM" id="MobiDB-lite"/>
    </source>
</evidence>
<evidence type="ECO:0000256" key="1">
    <source>
        <dbReference type="ARBA" id="ARBA00023015"/>
    </source>
</evidence>
<comment type="caution">
    <text evidence="3">Lacks conserved residue(s) required for the propagation of feature annotation.</text>
</comment>
<dbReference type="PANTHER" id="PTHR31636">
    <property type="entry name" value="OSJNBA0084A10.13 PROTEIN-RELATED"/>
    <property type="match status" value="1"/>
</dbReference>
<sequence length="417" mass="46175">MLSSLQSHEEEEDSTTNPTTTSFIPTPTSQYLFPTSSSPRQVLIRCAELIHHGDRPAALRIVSFLISAVSPLGDSSDRVAYHFAQALIRLIGSSNAGSSPSTSMIKCSTQLVQPAYLAFNQITPFLRFAHLTANQAILEAIDGHRGVHIIDMDSAHGFQWPPLLQAIAVHGYRGDTGPPSVRITGAGGDVNALRRTADRLHAFARSLGLPFQFNPLYLPSYNLGSSLMQLHQSSSSTENGEVLIVNCVLFMHKLLYGDRDERQLHEFLATVRAMGPAVVTIAERELGVASAPQDFFRVFSEALDYYTAVFEALEATVPPNSVDRREVEERWLGEEIKESLVPAGGTGGTGGMRFERWDVIMRESGFTPRRLSEYSLSQARLLLRLHYPSEGYQLHVSREGLFLGWQTRPLFSVSSWQ</sequence>
<keyword evidence="2" id="KW-0804">Transcription</keyword>
<dbReference type="AlphaFoldDB" id="A0A833QFA5"/>
<keyword evidence="1" id="KW-0805">Transcription regulation</keyword>
<name>A0A833QFA5_9POAL</name>
<dbReference type="Pfam" id="PF03514">
    <property type="entry name" value="GRAS"/>
    <property type="match status" value="1"/>
</dbReference>
<proteinExistence type="inferred from homology"/>
<evidence type="ECO:0000313" key="5">
    <source>
        <dbReference type="EMBL" id="KAF3321429.1"/>
    </source>
</evidence>
<feature type="region of interest" description="Leucine repeat I (LRI)" evidence="3">
    <location>
        <begin position="37"/>
        <end position="97"/>
    </location>
</feature>
<dbReference type="EMBL" id="SWLB01000027">
    <property type="protein sequence ID" value="KAF3321429.1"/>
    <property type="molecule type" value="Genomic_DNA"/>
</dbReference>
<organism evidence="5 6">
    <name type="scientific">Carex littledalei</name>
    <dbReference type="NCBI Taxonomy" id="544730"/>
    <lineage>
        <taxon>Eukaryota</taxon>
        <taxon>Viridiplantae</taxon>
        <taxon>Streptophyta</taxon>
        <taxon>Embryophyta</taxon>
        <taxon>Tracheophyta</taxon>
        <taxon>Spermatophyta</taxon>
        <taxon>Magnoliopsida</taxon>
        <taxon>Liliopsida</taxon>
        <taxon>Poales</taxon>
        <taxon>Cyperaceae</taxon>
        <taxon>Cyperoideae</taxon>
        <taxon>Cariceae</taxon>
        <taxon>Carex</taxon>
        <taxon>Carex subgen. Euthyceras</taxon>
    </lineage>
</organism>
<evidence type="ECO:0000256" key="3">
    <source>
        <dbReference type="PROSITE-ProRule" id="PRU01191"/>
    </source>
</evidence>
<keyword evidence="6" id="KW-1185">Reference proteome</keyword>
<dbReference type="Proteomes" id="UP000623129">
    <property type="component" value="Unassembled WGS sequence"/>
</dbReference>
<feature type="region of interest" description="SAW" evidence="3">
    <location>
        <begin position="341"/>
        <end position="417"/>
    </location>
</feature>
<accession>A0A833QFA5</accession>
<feature type="short sequence motif" description="VHIID" evidence="3">
    <location>
        <begin position="147"/>
        <end position="151"/>
    </location>
</feature>
<feature type="compositionally biased region" description="Low complexity" evidence="4">
    <location>
        <begin position="15"/>
        <end position="26"/>
    </location>
</feature>
<reference evidence="5" key="1">
    <citation type="submission" date="2020-01" db="EMBL/GenBank/DDBJ databases">
        <title>Genome sequence of Kobresia littledalei, the first chromosome-level genome in the family Cyperaceae.</title>
        <authorList>
            <person name="Qu G."/>
        </authorList>
    </citation>
    <scope>NUCLEOTIDE SEQUENCE</scope>
    <source>
        <strain evidence="5">C.B.Clarke</strain>
        <tissue evidence="5">Leaf</tissue>
    </source>
</reference>
<feature type="region of interest" description="Disordered" evidence="4">
    <location>
        <begin position="1"/>
        <end position="26"/>
    </location>
</feature>
<dbReference type="OrthoDB" id="1882904at2759"/>
<gene>
    <name evidence="5" type="ORF">FCM35_KLT14682</name>
</gene>
<dbReference type="InterPro" id="IPR005202">
    <property type="entry name" value="TF_GRAS"/>
</dbReference>
<comment type="similarity">
    <text evidence="3">Belongs to the GRAS family.</text>
</comment>
<evidence type="ECO:0000256" key="2">
    <source>
        <dbReference type="ARBA" id="ARBA00023163"/>
    </source>
</evidence>